<dbReference type="InterPro" id="IPR011050">
    <property type="entry name" value="Pectin_lyase_fold/virulence"/>
</dbReference>
<dbReference type="AlphaFoldDB" id="A0A6I1Q9L1"/>
<gene>
    <name evidence="1" type="ORF">HDG40_001152</name>
</gene>
<evidence type="ECO:0000313" key="1">
    <source>
        <dbReference type="EMBL" id="MBB5423010.1"/>
    </source>
</evidence>
<protein>
    <recommendedName>
        <fullName evidence="3">Pectate lyase superfamily protein domain-containing protein</fullName>
    </recommendedName>
</protein>
<sequence length="365" mass="38961">MAEAECPSGCNPVAAIKRTLESTFMRFTYWACSLLLSGLVAALSLRLADRGDAAAGEPPASDLLGMPPVARTIFAPPLVDPVNPVDFGAKCDGVSDDSSAFQAALDAGDVRVPAGTCVIDHTVKITVSHRHMECTKGTTLRQTKPVFSMFSVVAPDGETLTGDSIANCVFEGTNSAAPRFILDDDALHYNIPVETRDRVSDFTLVGNTFRRFFGQAMFQTYGEVDGGSGDVIAYNRFESCGYYGAVFVAHRHGYIGHNVLIDCAVGVENDNAQQLGGDNVIEYNDVRAIHGYGAPDMGASVLLTGGTAGDADYSTNIVRYNTVMGVSKKAYFSFTTRPSIIWQKAGGGAAQYRQNTCVRGCKVVQ</sequence>
<comment type="caution">
    <text evidence="1">The sequence shown here is derived from an EMBL/GenBank/DDBJ whole genome shotgun (WGS) entry which is preliminary data.</text>
</comment>
<proteinExistence type="predicted"/>
<reference evidence="1 2" key="1">
    <citation type="submission" date="2020-08" db="EMBL/GenBank/DDBJ databases">
        <title>Genomic Encyclopedia of Type Strains, Phase IV (KMG-V): Genome sequencing to study the core and pangenomes of soil and plant-associated prokaryotes.</title>
        <authorList>
            <person name="Whitman W."/>
        </authorList>
    </citation>
    <scope>NUCLEOTIDE SEQUENCE [LARGE SCALE GENOMIC DNA]</scope>
    <source>
        <strain evidence="1 2">JPY158</strain>
    </source>
</reference>
<dbReference type="InterPro" id="IPR012334">
    <property type="entry name" value="Pectin_lyas_fold"/>
</dbReference>
<evidence type="ECO:0008006" key="3">
    <source>
        <dbReference type="Google" id="ProtNLM"/>
    </source>
</evidence>
<organism evidence="1 2">
    <name type="scientific">Paraburkholderia atlantica</name>
    <dbReference type="NCBI Taxonomy" id="2654982"/>
    <lineage>
        <taxon>Bacteria</taxon>
        <taxon>Pseudomonadati</taxon>
        <taxon>Pseudomonadota</taxon>
        <taxon>Betaproteobacteria</taxon>
        <taxon>Burkholderiales</taxon>
        <taxon>Burkholderiaceae</taxon>
        <taxon>Paraburkholderia</taxon>
    </lineage>
</organism>
<dbReference type="Gene3D" id="2.160.20.10">
    <property type="entry name" value="Single-stranded right-handed beta-helix, Pectin lyase-like"/>
    <property type="match status" value="1"/>
</dbReference>
<dbReference type="RefSeq" id="WP_152854824.1">
    <property type="nucleotide sequence ID" value="NZ_JACHDD010000002.1"/>
</dbReference>
<evidence type="ECO:0000313" key="2">
    <source>
        <dbReference type="Proteomes" id="UP000592780"/>
    </source>
</evidence>
<dbReference type="Proteomes" id="UP000592780">
    <property type="component" value="Unassembled WGS sequence"/>
</dbReference>
<name>A0A6I1Q9L1_PARAM</name>
<accession>A0A6I1Q9L1</accession>
<dbReference type="EMBL" id="JACHDD010000002">
    <property type="protein sequence ID" value="MBB5423010.1"/>
    <property type="molecule type" value="Genomic_DNA"/>
</dbReference>
<dbReference type="SUPFAM" id="SSF51126">
    <property type="entry name" value="Pectin lyase-like"/>
    <property type="match status" value="1"/>
</dbReference>
<keyword evidence="2" id="KW-1185">Reference proteome</keyword>